<feature type="transmembrane region" description="Helical" evidence="6">
    <location>
        <begin position="66"/>
        <end position="87"/>
    </location>
</feature>
<dbReference type="EMBL" id="JAFLEQ010000016">
    <property type="protein sequence ID" value="MBN9644831.1"/>
    <property type="molecule type" value="Genomic_DNA"/>
</dbReference>
<evidence type="ECO:0000256" key="4">
    <source>
        <dbReference type="ARBA" id="ARBA00023136"/>
    </source>
</evidence>
<accession>A0A939E1N3</accession>
<feature type="transmembrane region" description="Helical" evidence="6">
    <location>
        <begin position="108"/>
        <end position="131"/>
    </location>
</feature>
<dbReference type="Proteomes" id="UP000664332">
    <property type="component" value="Unassembled WGS sequence"/>
</dbReference>
<comment type="similarity">
    <text evidence="5">Belongs to the FNT transporter (TC 1.A.16) family.</text>
</comment>
<evidence type="ECO:0000256" key="6">
    <source>
        <dbReference type="SAM" id="Phobius"/>
    </source>
</evidence>
<reference evidence="7" key="1">
    <citation type="submission" date="2021-03" db="EMBL/GenBank/DDBJ databases">
        <authorList>
            <person name="Sun Q."/>
        </authorList>
    </citation>
    <scope>NUCLEOTIDE SEQUENCE</scope>
    <source>
        <strain evidence="7">CCM 8862</strain>
    </source>
</reference>
<dbReference type="GO" id="GO:0005886">
    <property type="term" value="C:plasma membrane"/>
    <property type="evidence" value="ECO:0007669"/>
    <property type="project" value="TreeGrafter"/>
</dbReference>
<keyword evidence="2 6" id="KW-0812">Transmembrane</keyword>
<keyword evidence="3 6" id="KW-1133">Transmembrane helix</keyword>
<evidence type="ECO:0000256" key="2">
    <source>
        <dbReference type="ARBA" id="ARBA00022692"/>
    </source>
</evidence>
<dbReference type="PANTHER" id="PTHR30520:SF6">
    <property type="entry name" value="FORMATE_NITRATE FAMILY TRANSPORTER (EUROFUNG)"/>
    <property type="match status" value="1"/>
</dbReference>
<name>A0A939E1N3_9CORY</name>
<sequence>MTENKSTAPVVDEEISASAAQQLNEGVTRLSRPPLVLLLTGIMGSLEIGVGLLAEYSVYEATGSAMLGSMAFAIGLVIIFLAGSELFTEGFLVPVTAVVAGKMPGRSLLAFWALTFAGNVIGAAIIMWLLAVGYPDMHSYLIDKALHYAHMSPEPEYFVRAALGGMILTLVTRMHQHGKETTPKIIASAIGGFLLSATGIIHSVLDTLFIFGGLFAGAESITVISWLAFVWWVALANLIGGLLLVSFFRFARFKGLLNSRAVTTASSTGGHRNEK</sequence>
<gene>
    <name evidence="7" type="ORF">JZY06_09450</name>
</gene>
<dbReference type="Gene3D" id="1.20.1080.10">
    <property type="entry name" value="Glycerol uptake facilitator protein"/>
    <property type="match status" value="1"/>
</dbReference>
<comment type="subcellular location">
    <subcellularLocation>
        <location evidence="1">Membrane</location>
        <topology evidence="1">Multi-pass membrane protein</topology>
    </subcellularLocation>
</comment>
<protein>
    <submittedName>
        <fullName evidence="7">Formate/nitrite transporter family protein</fullName>
    </submittedName>
</protein>
<comment type="caution">
    <text evidence="7">The sequence shown here is derived from an EMBL/GenBank/DDBJ whole genome shotgun (WGS) entry which is preliminary data.</text>
</comment>
<keyword evidence="8" id="KW-1185">Reference proteome</keyword>
<evidence type="ECO:0000313" key="8">
    <source>
        <dbReference type="Proteomes" id="UP000664332"/>
    </source>
</evidence>
<dbReference type="InterPro" id="IPR023271">
    <property type="entry name" value="Aquaporin-like"/>
</dbReference>
<dbReference type="Pfam" id="PF01226">
    <property type="entry name" value="Form_Nir_trans"/>
    <property type="match status" value="1"/>
</dbReference>
<evidence type="ECO:0000256" key="1">
    <source>
        <dbReference type="ARBA" id="ARBA00004141"/>
    </source>
</evidence>
<feature type="transmembrane region" description="Helical" evidence="6">
    <location>
        <begin position="157"/>
        <end position="174"/>
    </location>
</feature>
<dbReference type="InterPro" id="IPR000292">
    <property type="entry name" value="For/NO2_transpt"/>
</dbReference>
<evidence type="ECO:0000256" key="3">
    <source>
        <dbReference type="ARBA" id="ARBA00022989"/>
    </source>
</evidence>
<organism evidence="7 8">
    <name type="scientific">Corynebacterium mendelii</name>
    <dbReference type="NCBI Taxonomy" id="2765362"/>
    <lineage>
        <taxon>Bacteria</taxon>
        <taxon>Bacillati</taxon>
        <taxon>Actinomycetota</taxon>
        <taxon>Actinomycetes</taxon>
        <taxon>Mycobacteriales</taxon>
        <taxon>Corynebacteriaceae</taxon>
        <taxon>Corynebacterium</taxon>
    </lineage>
</organism>
<feature type="transmembrane region" description="Helical" evidence="6">
    <location>
        <begin position="186"/>
        <end position="211"/>
    </location>
</feature>
<dbReference type="PANTHER" id="PTHR30520">
    <property type="entry name" value="FORMATE TRANSPORTER-RELATED"/>
    <property type="match status" value="1"/>
</dbReference>
<evidence type="ECO:0000256" key="5">
    <source>
        <dbReference type="ARBA" id="ARBA00049660"/>
    </source>
</evidence>
<proteinExistence type="inferred from homology"/>
<dbReference type="RefSeq" id="WP_207279298.1">
    <property type="nucleotide sequence ID" value="NZ_JAFLEQ010000016.1"/>
</dbReference>
<feature type="transmembrane region" description="Helical" evidence="6">
    <location>
        <begin position="35"/>
        <end position="54"/>
    </location>
</feature>
<feature type="transmembrane region" description="Helical" evidence="6">
    <location>
        <begin position="223"/>
        <end position="250"/>
    </location>
</feature>
<dbReference type="GO" id="GO:0015499">
    <property type="term" value="F:formate transmembrane transporter activity"/>
    <property type="evidence" value="ECO:0007669"/>
    <property type="project" value="TreeGrafter"/>
</dbReference>
<keyword evidence="4 6" id="KW-0472">Membrane</keyword>
<dbReference type="AlphaFoldDB" id="A0A939E1N3"/>
<evidence type="ECO:0000313" key="7">
    <source>
        <dbReference type="EMBL" id="MBN9644831.1"/>
    </source>
</evidence>